<dbReference type="Gene3D" id="3.40.50.2300">
    <property type="match status" value="1"/>
</dbReference>
<name>A0A1G8K6X9_9RHOB</name>
<feature type="domain" description="Response regulatory" evidence="3">
    <location>
        <begin position="7"/>
        <end position="124"/>
    </location>
</feature>
<protein>
    <submittedName>
        <fullName evidence="4">Response regulator receiver domain-containing protein</fullName>
    </submittedName>
</protein>
<dbReference type="STRING" id="490829.SAMN05421850_102427"/>
<dbReference type="RefSeq" id="WP_175491414.1">
    <property type="nucleotide sequence ID" value="NZ_FNEB01000002.1"/>
</dbReference>
<dbReference type="Pfam" id="PF00072">
    <property type="entry name" value="Response_reg"/>
    <property type="match status" value="1"/>
</dbReference>
<dbReference type="SUPFAM" id="SSF52172">
    <property type="entry name" value="CheY-like"/>
    <property type="match status" value="1"/>
</dbReference>
<evidence type="ECO:0000313" key="5">
    <source>
        <dbReference type="Proteomes" id="UP000199340"/>
    </source>
</evidence>
<dbReference type="GO" id="GO:0000160">
    <property type="term" value="P:phosphorelay signal transduction system"/>
    <property type="evidence" value="ECO:0007669"/>
    <property type="project" value="InterPro"/>
</dbReference>
<organism evidence="4 5">
    <name type="scientific">Lutimaribacter saemankumensis</name>
    <dbReference type="NCBI Taxonomy" id="490829"/>
    <lineage>
        <taxon>Bacteria</taxon>
        <taxon>Pseudomonadati</taxon>
        <taxon>Pseudomonadota</taxon>
        <taxon>Alphaproteobacteria</taxon>
        <taxon>Rhodobacterales</taxon>
        <taxon>Roseobacteraceae</taxon>
        <taxon>Lutimaribacter</taxon>
    </lineage>
</organism>
<accession>A0A1G8K6X9</accession>
<dbReference type="SMART" id="SM00448">
    <property type="entry name" value="REC"/>
    <property type="match status" value="1"/>
</dbReference>
<feature type="modified residue" description="4-aspartylphosphate" evidence="2">
    <location>
        <position position="57"/>
    </location>
</feature>
<dbReference type="InterPro" id="IPR011006">
    <property type="entry name" value="CheY-like_superfamily"/>
</dbReference>
<evidence type="ECO:0000313" key="4">
    <source>
        <dbReference type="EMBL" id="SDI39198.1"/>
    </source>
</evidence>
<evidence type="ECO:0000259" key="3">
    <source>
        <dbReference type="PROSITE" id="PS50110"/>
    </source>
</evidence>
<dbReference type="EMBL" id="FNEB01000002">
    <property type="protein sequence ID" value="SDI39198.1"/>
    <property type="molecule type" value="Genomic_DNA"/>
</dbReference>
<dbReference type="InterPro" id="IPR001789">
    <property type="entry name" value="Sig_transdc_resp-reg_receiver"/>
</dbReference>
<gene>
    <name evidence="4" type="ORF">SAMN05421850_102427</name>
</gene>
<keyword evidence="1 2" id="KW-0597">Phosphoprotein</keyword>
<proteinExistence type="predicted"/>
<evidence type="ECO:0000256" key="1">
    <source>
        <dbReference type="ARBA" id="ARBA00022553"/>
    </source>
</evidence>
<sequence length="132" mass="14721">MRDKLETVMFVEDDPDMFPLIELSLSQLGGLKAFGFMSGAEAIEAAAEINPQFILLDVMMPVMDGPTTLAKLREIRGFEGKPAAFLTAKVNPADVEYLRSLDVVKVFSKPFDPVSLPKEIRRLWAEFHQGGY</sequence>
<evidence type="ECO:0000256" key="2">
    <source>
        <dbReference type="PROSITE-ProRule" id="PRU00169"/>
    </source>
</evidence>
<dbReference type="Proteomes" id="UP000199340">
    <property type="component" value="Unassembled WGS sequence"/>
</dbReference>
<keyword evidence="5" id="KW-1185">Reference proteome</keyword>
<dbReference type="PANTHER" id="PTHR44591">
    <property type="entry name" value="STRESS RESPONSE REGULATOR PROTEIN 1"/>
    <property type="match status" value="1"/>
</dbReference>
<dbReference type="PROSITE" id="PS50110">
    <property type="entry name" value="RESPONSE_REGULATORY"/>
    <property type="match status" value="1"/>
</dbReference>
<reference evidence="4 5" key="1">
    <citation type="submission" date="2016-10" db="EMBL/GenBank/DDBJ databases">
        <authorList>
            <person name="de Groot N.N."/>
        </authorList>
    </citation>
    <scope>NUCLEOTIDE SEQUENCE [LARGE SCALE GENOMIC DNA]</scope>
    <source>
        <strain evidence="4 5">DSM 28010</strain>
    </source>
</reference>
<dbReference type="AlphaFoldDB" id="A0A1G8K6X9"/>
<dbReference type="InterPro" id="IPR050595">
    <property type="entry name" value="Bact_response_regulator"/>
</dbReference>
<dbReference type="PANTHER" id="PTHR44591:SF3">
    <property type="entry name" value="RESPONSE REGULATORY DOMAIN-CONTAINING PROTEIN"/>
    <property type="match status" value="1"/>
</dbReference>